<dbReference type="PROSITE" id="PS50889">
    <property type="entry name" value="S4"/>
    <property type="match status" value="1"/>
</dbReference>
<dbReference type="InterPro" id="IPR020094">
    <property type="entry name" value="TruA/RsuA/RluB/E/F_N"/>
</dbReference>
<evidence type="ECO:0000256" key="4">
    <source>
        <dbReference type="RuleBase" id="RU003887"/>
    </source>
</evidence>
<dbReference type="STRING" id="1798542.A3F54_00295"/>
<evidence type="ECO:0000256" key="2">
    <source>
        <dbReference type="ARBA" id="ARBA00023235"/>
    </source>
</evidence>
<dbReference type="InterPro" id="IPR006145">
    <property type="entry name" value="PsdUridine_synth_RsuA/RluA"/>
</dbReference>
<proteinExistence type="inferred from homology"/>
<sequence length="228" mass="25603">METRLNKFLTEANYCSRRQADRLIAEGQVLVNGRPAILGQKVTSADKVEARGELISARKPRQQHAYLAFYKPAGVICTTDPDAKDNIIDAVNYPQRIYPIGRLDVKSEGLIFLTNDGSIVNDILKAENKIEKEYWVEVSSPIEKDFLTHLAKGVYIDGRKTLPAQVQKQGKKAFTITIVEGKNRQIRKMCEILGYFVTKLVRIRIGNITLGRLKPGKYKSIDPATIGI</sequence>
<accession>A0A1G2B111</accession>
<dbReference type="NCBIfam" id="TIGR00093">
    <property type="entry name" value="pseudouridine synthase"/>
    <property type="match status" value="1"/>
</dbReference>
<dbReference type="Proteomes" id="UP000176952">
    <property type="component" value="Unassembled WGS sequence"/>
</dbReference>
<dbReference type="Gene3D" id="3.30.70.1560">
    <property type="entry name" value="Alpha-L RNA-binding motif"/>
    <property type="match status" value="1"/>
</dbReference>
<dbReference type="InterPro" id="IPR050343">
    <property type="entry name" value="RsuA_PseudoU_synthase"/>
</dbReference>
<evidence type="ECO:0000313" key="7">
    <source>
        <dbReference type="Proteomes" id="UP000176952"/>
    </source>
</evidence>
<evidence type="ECO:0000259" key="5">
    <source>
        <dbReference type="SMART" id="SM00363"/>
    </source>
</evidence>
<dbReference type="PANTHER" id="PTHR47683:SF2">
    <property type="entry name" value="RNA-BINDING S4 DOMAIN-CONTAINING PROTEIN"/>
    <property type="match status" value="1"/>
</dbReference>
<dbReference type="Pfam" id="PF00849">
    <property type="entry name" value="PseudoU_synth_2"/>
    <property type="match status" value="1"/>
</dbReference>
<evidence type="ECO:0000256" key="1">
    <source>
        <dbReference type="ARBA" id="ARBA00008348"/>
    </source>
</evidence>
<dbReference type="GO" id="GO:0000455">
    <property type="term" value="P:enzyme-directed rRNA pseudouridine synthesis"/>
    <property type="evidence" value="ECO:0007669"/>
    <property type="project" value="UniProtKB-ARBA"/>
</dbReference>
<dbReference type="GO" id="GO:0003723">
    <property type="term" value="F:RNA binding"/>
    <property type="evidence" value="ECO:0007669"/>
    <property type="project" value="UniProtKB-KW"/>
</dbReference>
<comment type="caution">
    <text evidence="6">The sequence shown here is derived from an EMBL/GenBank/DDBJ whole genome shotgun (WGS) entry which is preliminary data.</text>
</comment>
<dbReference type="Pfam" id="PF01479">
    <property type="entry name" value="S4"/>
    <property type="match status" value="1"/>
</dbReference>
<dbReference type="InterPro" id="IPR020103">
    <property type="entry name" value="PsdUridine_synth_cat_dom_sf"/>
</dbReference>
<keyword evidence="3" id="KW-0694">RNA-binding</keyword>
<dbReference type="PANTHER" id="PTHR47683">
    <property type="entry name" value="PSEUDOURIDINE SYNTHASE FAMILY PROTEIN-RELATED"/>
    <property type="match status" value="1"/>
</dbReference>
<dbReference type="InterPro" id="IPR042092">
    <property type="entry name" value="PsdUridine_s_RsuA/RluB/E/F_cat"/>
</dbReference>
<dbReference type="PROSITE" id="PS01149">
    <property type="entry name" value="PSI_RSU"/>
    <property type="match status" value="1"/>
</dbReference>
<dbReference type="InterPro" id="IPR002942">
    <property type="entry name" value="S4_RNA-bd"/>
</dbReference>
<dbReference type="GO" id="GO:0120159">
    <property type="term" value="F:rRNA pseudouridine synthase activity"/>
    <property type="evidence" value="ECO:0007669"/>
    <property type="project" value="UniProtKB-ARBA"/>
</dbReference>
<dbReference type="InterPro" id="IPR036986">
    <property type="entry name" value="S4_RNA-bd_sf"/>
</dbReference>
<dbReference type="EC" id="5.4.99.-" evidence="4"/>
<dbReference type="CDD" id="cd00165">
    <property type="entry name" value="S4"/>
    <property type="match status" value="1"/>
</dbReference>
<evidence type="ECO:0000256" key="3">
    <source>
        <dbReference type="PROSITE-ProRule" id="PRU00182"/>
    </source>
</evidence>
<dbReference type="InterPro" id="IPR018496">
    <property type="entry name" value="PsdUridine_synth_RsuA/RluB_CS"/>
</dbReference>
<organism evidence="6 7">
    <name type="scientific">Candidatus Kerfeldbacteria bacterium RIFCSPHIGHO2_12_FULL_48_17</name>
    <dbReference type="NCBI Taxonomy" id="1798542"/>
    <lineage>
        <taxon>Bacteria</taxon>
        <taxon>Candidatus Kerfeldiibacteriota</taxon>
    </lineage>
</organism>
<dbReference type="Gene3D" id="3.10.290.10">
    <property type="entry name" value="RNA-binding S4 domain"/>
    <property type="match status" value="1"/>
</dbReference>
<dbReference type="Gene3D" id="3.30.70.580">
    <property type="entry name" value="Pseudouridine synthase I, catalytic domain, N-terminal subdomain"/>
    <property type="match status" value="1"/>
</dbReference>
<dbReference type="FunFam" id="3.10.290.10:FF:000003">
    <property type="entry name" value="Pseudouridine synthase"/>
    <property type="match status" value="1"/>
</dbReference>
<comment type="similarity">
    <text evidence="1 4">Belongs to the pseudouridine synthase RsuA family.</text>
</comment>
<dbReference type="SUPFAM" id="SSF55120">
    <property type="entry name" value="Pseudouridine synthase"/>
    <property type="match status" value="1"/>
</dbReference>
<dbReference type="AlphaFoldDB" id="A0A1G2B111"/>
<dbReference type="SUPFAM" id="SSF55174">
    <property type="entry name" value="Alpha-L RNA-binding motif"/>
    <property type="match status" value="1"/>
</dbReference>
<gene>
    <name evidence="6" type="ORF">A3F54_00295</name>
</gene>
<name>A0A1G2B111_9BACT</name>
<evidence type="ECO:0000313" key="6">
    <source>
        <dbReference type="EMBL" id="OGY82655.1"/>
    </source>
</evidence>
<keyword evidence="2 4" id="KW-0413">Isomerase</keyword>
<reference evidence="6 7" key="1">
    <citation type="journal article" date="2016" name="Nat. Commun.">
        <title>Thousands of microbial genomes shed light on interconnected biogeochemical processes in an aquifer system.</title>
        <authorList>
            <person name="Anantharaman K."/>
            <person name="Brown C.T."/>
            <person name="Hug L.A."/>
            <person name="Sharon I."/>
            <person name="Castelle C.J."/>
            <person name="Probst A.J."/>
            <person name="Thomas B.C."/>
            <person name="Singh A."/>
            <person name="Wilkins M.J."/>
            <person name="Karaoz U."/>
            <person name="Brodie E.L."/>
            <person name="Williams K.H."/>
            <person name="Hubbard S.S."/>
            <person name="Banfield J.F."/>
        </authorList>
    </citation>
    <scope>NUCLEOTIDE SEQUENCE [LARGE SCALE GENOMIC DNA]</scope>
</reference>
<dbReference type="InterPro" id="IPR000748">
    <property type="entry name" value="PsdUridine_synth_RsuA/RluB/E/F"/>
</dbReference>
<feature type="domain" description="RNA-binding S4" evidence="5">
    <location>
        <begin position="3"/>
        <end position="64"/>
    </location>
</feature>
<dbReference type="EMBL" id="MHKD01000027">
    <property type="protein sequence ID" value="OGY82655.1"/>
    <property type="molecule type" value="Genomic_DNA"/>
</dbReference>
<protein>
    <recommendedName>
        <fullName evidence="4">Pseudouridine synthase</fullName>
        <ecNumber evidence="4">5.4.99.-</ecNumber>
    </recommendedName>
</protein>
<dbReference type="SMART" id="SM00363">
    <property type="entry name" value="S4"/>
    <property type="match status" value="1"/>
</dbReference>